<accession>F8S0V6</accession>
<evidence type="ECO:0000313" key="1">
    <source>
        <dbReference type="EMBL" id="ADX42631.1"/>
    </source>
</evidence>
<sequence length="117" mass="12337">MYAGNGHSLDVSSFRSDNLPTWISNFPVGASCPASSSRPSGSPSIRCLTTADLSRLEALLMGDTVTADADDVTALLLALVSIANDSQDADIVRLAMVALYETAIGREFMSTNPIEVK</sequence>
<proteinExistence type="predicted"/>
<dbReference type="GeneID" id="10897001"/>
<evidence type="ECO:0000313" key="2">
    <source>
        <dbReference type="Proteomes" id="UP000202663"/>
    </source>
</evidence>
<dbReference type="KEGG" id="vg:10897001"/>
<dbReference type="EMBL" id="HQ403646">
    <property type="protein sequence ID" value="ADX42631.1"/>
    <property type="molecule type" value="Genomic_DNA"/>
</dbReference>
<keyword evidence="2" id="KW-1185">Reference proteome</keyword>
<organism evidence="1 2">
    <name type="scientific">Gordonia phage GTE2</name>
    <dbReference type="NCBI Taxonomy" id="981323"/>
    <lineage>
        <taxon>Viruses</taxon>
        <taxon>Duplodnaviria</taxon>
        <taxon>Heunggongvirae</taxon>
        <taxon>Uroviricota</taxon>
        <taxon>Caudoviricetes</taxon>
        <taxon>Emalynvirus</taxon>
        <taxon>Emalynvirus GTE2</taxon>
    </lineage>
</organism>
<dbReference type="Proteomes" id="UP000202663">
    <property type="component" value="Segment"/>
</dbReference>
<protein>
    <submittedName>
        <fullName evidence="1">Uncharacterized protein</fullName>
    </submittedName>
</protein>
<dbReference type="OrthoDB" id="28696at10239"/>
<name>F8S0V6_9CAUD</name>
<reference evidence="1 2" key="1">
    <citation type="journal article" date="2011" name="Appl. Environ. Microbiol.">
        <title>Characterization of the genome of the polyvalent lytic bacteriophage GTE2, which has potential for biocontrol of Gordonia-, Rhodococcus-, and Nocardia-stabilized foams in activated sludge plants.</title>
        <authorList>
            <person name="Petrovski S."/>
            <person name="Seviour R.J."/>
            <person name="Tillett D."/>
        </authorList>
    </citation>
    <scope>NUCLEOTIDE SEQUENCE [LARGE SCALE GENOMIC DNA]</scope>
</reference>
<dbReference type="RefSeq" id="YP_004678815.1">
    <property type="nucleotide sequence ID" value="NC_015720.1"/>
</dbReference>